<evidence type="ECO:0000256" key="1">
    <source>
        <dbReference type="ARBA" id="ARBA00011482"/>
    </source>
</evidence>
<evidence type="ECO:0000256" key="6">
    <source>
        <dbReference type="ARBA" id="ARBA00031239"/>
    </source>
</evidence>
<dbReference type="Gene3D" id="3.30.40.10">
    <property type="entry name" value="Zinc/RING finger domain, C3HC4 (zinc finger)"/>
    <property type="match status" value="1"/>
</dbReference>
<evidence type="ECO:0000256" key="7">
    <source>
        <dbReference type="PROSITE-ProRule" id="PRU00175"/>
    </source>
</evidence>
<dbReference type="InterPro" id="IPR042285">
    <property type="entry name" value="RNF182"/>
</dbReference>
<dbReference type="SMART" id="SM00184">
    <property type="entry name" value="RING"/>
    <property type="match status" value="1"/>
</dbReference>
<evidence type="ECO:0000313" key="9">
    <source>
        <dbReference type="EMBL" id="CAL4065669.1"/>
    </source>
</evidence>
<proteinExistence type="predicted"/>
<gene>
    <name evidence="9" type="ORF">MNOR_LOCUS4958</name>
</gene>
<evidence type="ECO:0000259" key="8">
    <source>
        <dbReference type="PROSITE" id="PS50089"/>
    </source>
</evidence>
<dbReference type="PANTHER" id="PTHR46675">
    <property type="entry name" value="E3 UBIQUITIN-PROTEIN LIGASE RNF182"/>
    <property type="match status" value="1"/>
</dbReference>
<feature type="non-terminal residue" evidence="9">
    <location>
        <position position="140"/>
    </location>
</feature>
<comment type="subunit">
    <text evidence="1">Interacts with ATP6V0C.</text>
</comment>
<dbReference type="PANTHER" id="PTHR46675:SF4">
    <property type="entry name" value="E3 UBIQUITIN-PROTEIN LIGASE RNF182"/>
    <property type="match status" value="1"/>
</dbReference>
<dbReference type="PROSITE" id="PS50089">
    <property type="entry name" value="ZF_RING_2"/>
    <property type="match status" value="1"/>
</dbReference>
<reference evidence="9 10" key="1">
    <citation type="submission" date="2024-05" db="EMBL/GenBank/DDBJ databases">
        <authorList>
            <person name="Wallberg A."/>
        </authorList>
    </citation>
    <scope>NUCLEOTIDE SEQUENCE [LARGE SCALE GENOMIC DNA]</scope>
</reference>
<dbReference type="Pfam" id="PF14634">
    <property type="entry name" value="zf-RING_5"/>
    <property type="match status" value="1"/>
</dbReference>
<name>A0AAV2PW32_MEGNR</name>
<organism evidence="9 10">
    <name type="scientific">Meganyctiphanes norvegica</name>
    <name type="common">Northern krill</name>
    <name type="synonym">Thysanopoda norvegica</name>
    <dbReference type="NCBI Taxonomy" id="48144"/>
    <lineage>
        <taxon>Eukaryota</taxon>
        <taxon>Metazoa</taxon>
        <taxon>Ecdysozoa</taxon>
        <taxon>Arthropoda</taxon>
        <taxon>Crustacea</taxon>
        <taxon>Multicrustacea</taxon>
        <taxon>Malacostraca</taxon>
        <taxon>Eumalacostraca</taxon>
        <taxon>Eucarida</taxon>
        <taxon>Euphausiacea</taxon>
        <taxon>Euphausiidae</taxon>
        <taxon>Meganyctiphanes</taxon>
    </lineage>
</organism>
<keyword evidence="3 7" id="KW-0863">Zinc-finger</keyword>
<protein>
    <recommendedName>
        <fullName evidence="2">E3 ubiquitin-protein ligase RNF182</fullName>
    </recommendedName>
    <alternativeName>
        <fullName evidence="6">RING finger protein 182</fullName>
    </alternativeName>
    <alternativeName>
        <fullName evidence="5">RING-type E3 ubiquitin transferase RNF182</fullName>
    </alternativeName>
</protein>
<evidence type="ECO:0000256" key="4">
    <source>
        <dbReference type="ARBA" id="ARBA00022833"/>
    </source>
</evidence>
<keyword evidence="10" id="KW-1185">Reference proteome</keyword>
<dbReference type="GO" id="GO:0008270">
    <property type="term" value="F:zinc ion binding"/>
    <property type="evidence" value="ECO:0007669"/>
    <property type="project" value="UniProtKB-KW"/>
</dbReference>
<comment type="caution">
    <text evidence="9">The sequence shown here is derived from an EMBL/GenBank/DDBJ whole genome shotgun (WGS) entry which is preliminary data.</text>
</comment>
<keyword evidence="3 7" id="KW-0479">Metal-binding</keyword>
<keyword evidence="4" id="KW-0862">Zinc</keyword>
<sequence length="140" mass="16276">MMAYMDFLLECSVCHQRHDEDKNRPQVLPCDHTLCTSCTAKSLKDAQEKLVCPFCRKSSDLMNNTVTNFPDKHNMLQILTLKGKVEDGGSTIKESNEKHGQEKDIQNLKEDRLQNIAYNICFIRKHLTNIEDYKEQIEKQ</sequence>
<evidence type="ECO:0000256" key="3">
    <source>
        <dbReference type="ARBA" id="ARBA00022771"/>
    </source>
</evidence>
<evidence type="ECO:0000256" key="2">
    <source>
        <dbReference type="ARBA" id="ARBA00014050"/>
    </source>
</evidence>
<accession>A0AAV2PW32</accession>
<dbReference type="InterPro" id="IPR001841">
    <property type="entry name" value="Znf_RING"/>
</dbReference>
<dbReference type="AlphaFoldDB" id="A0AAV2PW32"/>
<dbReference type="Proteomes" id="UP001497623">
    <property type="component" value="Unassembled WGS sequence"/>
</dbReference>
<feature type="domain" description="RING-type" evidence="8">
    <location>
        <begin position="11"/>
        <end position="56"/>
    </location>
</feature>
<dbReference type="SUPFAM" id="SSF57850">
    <property type="entry name" value="RING/U-box"/>
    <property type="match status" value="1"/>
</dbReference>
<evidence type="ECO:0000256" key="5">
    <source>
        <dbReference type="ARBA" id="ARBA00030086"/>
    </source>
</evidence>
<dbReference type="EMBL" id="CAXKWB010001856">
    <property type="protein sequence ID" value="CAL4065669.1"/>
    <property type="molecule type" value="Genomic_DNA"/>
</dbReference>
<dbReference type="InterPro" id="IPR013083">
    <property type="entry name" value="Znf_RING/FYVE/PHD"/>
</dbReference>
<evidence type="ECO:0000313" key="10">
    <source>
        <dbReference type="Proteomes" id="UP001497623"/>
    </source>
</evidence>